<dbReference type="AlphaFoldDB" id="D6WH71"/>
<protein>
    <submittedName>
        <fullName evidence="1">Uncharacterized protein</fullName>
    </submittedName>
</protein>
<keyword evidence="2" id="KW-1185">Reference proteome</keyword>
<reference evidence="1 2" key="1">
    <citation type="journal article" date="2008" name="Nature">
        <title>The genome of the model beetle and pest Tribolium castaneum.</title>
        <authorList>
            <consortium name="Tribolium Genome Sequencing Consortium"/>
            <person name="Richards S."/>
            <person name="Gibbs R.A."/>
            <person name="Weinstock G.M."/>
            <person name="Brown S.J."/>
            <person name="Denell R."/>
            <person name="Beeman R.W."/>
            <person name="Gibbs R."/>
            <person name="Beeman R.W."/>
            <person name="Brown S.J."/>
            <person name="Bucher G."/>
            <person name="Friedrich M."/>
            <person name="Grimmelikhuijzen C.J."/>
            <person name="Klingler M."/>
            <person name="Lorenzen M."/>
            <person name="Richards S."/>
            <person name="Roth S."/>
            <person name="Schroder R."/>
            <person name="Tautz D."/>
            <person name="Zdobnov E.M."/>
            <person name="Muzny D."/>
            <person name="Gibbs R.A."/>
            <person name="Weinstock G.M."/>
            <person name="Attaway T."/>
            <person name="Bell S."/>
            <person name="Buhay C.J."/>
            <person name="Chandrabose M.N."/>
            <person name="Chavez D."/>
            <person name="Clerk-Blankenburg K.P."/>
            <person name="Cree A."/>
            <person name="Dao M."/>
            <person name="Davis C."/>
            <person name="Chacko J."/>
            <person name="Dinh H."/>
            <person name="Dugan-Rocha S."/>
            <person name="Fowler G."/>
            <person name="Garner T.T."/>
            <person name="Garnes J."/>
            <person name="Gnirke A."/>
            <person name="Hawes A."/>
            <person name="Hernandez J."/>
            <person name="Hines S."/>
            <person name="Holder M."/>
            <person name="Hume J."/>
            <person name="Jhangiani S.N."/>
            <person name="Joshi V."/>
            <person name="Khan Z.M."/>
            <person name="Jackson L."/>
            <person name="Kovar C."/>
            <person name="Kowis A."/>
            <person name="Lee S."/>
            <person name="Lewis L.R."/>
            <person name="Margolis J."/>
            <person name="Morgan M."/>
            <person name="Nazareth L.V."/>
            <person name="Nguyen N."/>
            <person name="Okwuonu G."/>
            <person name="Parker D."/>
            <person name="Richards S."/>
            <person name="Ruiz S.J."/>
            <person name="Santibanez J."/>
            <person name="Savard J."/>
            <person name="Scherer S.E."/>
            <person name="Schneider B."/>
            <person name="Sodergren E."/>
            <person name="Tautz D."/>
            <person name="Vattahil S."/>
            <person name="Villasana D."/>
            <person name="White C.S."/>
            <person name="Wright R."/>
            <person name="Park Y."/>
            <person name="Beeman R.W."/>
            <person name="Lord J."/>
            <person name="Oppert B."/>
            <person name="Lorenzen M."/>
            <person name="Brown S."/>
            <person name="Wang L."/>
            <person name="Savard J."/>
            <person name="Tautz D."/>
            <person name="Richards S."/>
            <person name="Weinstock G."/>
            <person name="Gibbs R.A."/>
            <person name="Liu Y."/>
            <person name="Worley K."/>
            <person name="Weinstock G."/>
            <person name="Elsik C.G."/>
            <person name="Reese J.T."/>
            <person name="Elhaik E."/>
            <person name="Landan G."/>
            <person name="Graur D."/>
            <person name="Arensburger P."/>
            <person name="Atkinson P."/>
            <person name="Beeman R.W."/>
            <person name="Beidler J."/>
            <person name="Brown S.J."/>
            <person name="Demuth J.P."/>
            <person name="Drury D.W."/>
            <person name="Du Y.Z."/>
            <person name="Fujiwara H."/>
            <person name="Lorenzen M."/>
            <person name="Maselli V."/>
            <person name="Osanai M."/>
            <person name="Park Y."/>
            <person name="Robertson H.M."/>
            <person name="Tu Z."/>
            <person name="Wang J.J."/>
            <person name="Wang S."/>
            <person name="Richards S."/>
            <person name="Song H."/>
            <person name="Zhang L."/>
            <person name="Sodergren E."/>
            <person name="Werner D."/>
            <person name="Stanke M."/>
            <person name="Morgenstern B."/>
            <person name="Solovyev V."/>
            <person name="Kosarev P."/>
            <person name="Brown G."/>
            <person name="Chen H.C."/>
            <person name="Ermolaeva O."/>
            <person name="Hlavina W."/>
            <person name="Kapustin Y."/>
            <person name="Kiryutin B."/>
            <person name="Kitts P."/>
            <person name="Maglott D."/>
            <person name="Pruitt K."/>
            <person name="Sapojnikov V."/>
            <person name="Souvorov A."/>
            <person name="Mackey A.J."/>
            <person name="Waterhouse R.M."/>
            <person name="Wyder S."/>
            <person name="Zdobnov E.M."/>
            <person name="Zdobnov E.M."/>
            <person name="Wyder S."/>
            <person name="Kriventseva E.V."/>
            <person name="Kadowaki T."/>
            <person name="Bork P."/>
            <person name="Aranda M."/>
            <person name="Bao R."/>
            <person name="Beermann A."/>
            <person name="Berns N."/>
            <person name="Bolognesi R."/>
            <person name="Bonneton F."/>
            <person name="Bopp D."/>
            <person name="Brown S.J."/>
            <person name="Bucher G."/>
            <person name="Butts T."/>
            <person name="Chaumot A."/>
            <person name="Denell R.E."/>
            <person name="Ferrier D.E."/>
            <person name="Friedrich M."/>
            <person name="Gordon C.M."/>
            <person name="Jindra M."/>
            <person name="Klingler M."/>
            <person name="Lan Q."/>
            <person name="Lattorff H.M."/>
            <person name="Laudet V."/>
            <person name="von Levetsow C."/>
            <person name="Liu Z."/>
            <person name="Lutz R."/>
            <person name="Lynch J.A."/>
            <person name="da Fonseca R.N."/>
            <person name="Posnien N."/>
            <person name="Reuter R."/>
            <person name="Roth S."/>
            <person name="Savard J."/>
            <person name="Schinko J.B."/>
            <person name="Schmitt C."/>
            <person name="Schoppmeier M."/>
            <person name="Schroder R."/>
            <person name="Shippy T.D."/>
            <person name="Simonnet F."/>
            <person name="Marques-Souza H."/>
            <person name="Tautz D."/>
            <person name="Tomoyasu Y."/>
            <person name="Trauner J."/>
            <person name="Van der Zee M."/>
            <person name="Vervoort M."/>
            <person name="Wittkopp N."/>
            <person name="Wimmer E.A."/>
            <person name="Yang X."/>
            <person name="Jones A.K."/>
            <person name="Sattelle D.B."/>
            <person name="Ebert P.R."/>
            <person name="Nelson D."/>
            <person name="Scott J.G."/>
            <person name="Beeman R.W."/>
            <person name="Muthukrishnan S."/>
            <person name="Kramer K.J."/>
            <person name="Arakane Y."/>
            <person name="Beeman R.W."/>
            <person name="Zhu Q."/>
            <person name="Hogenkamp D."/>
            <person name="Dixit R."/>
            <person name="Oppert B."/>
            <person name="Jiang H."/>
            <person name="Zou Z."/>
            <person name="Marshall J."/>
            <person name="Elpidina E."/>
            <person name="Vinokurov K."/>
            <person name="Oppert C."/>
            <person name="Zou Z."/>
            <person name="Evans J."/>
            <person name="Lu Z."/>
            <person name="Zhao P."/>
            <person name="Sumathipala N."/>
            <person name="Altincicek B."/>
            <person name="Vilcinskas A."/>
            <person name="Williams M."/>
            <person name="Hultmark D."/>
            <person name="Hetru C."/>
            <person name="Jiang H."/>
            <person name="Grimmelikhuijzen C.J."/>
            <person name="Hauser F."/>
            <person name="Cazzamali G."/>
            <person name="Williamson M."/>
            <person name="Park Y."/>
            <person name="Li B."/>
            <person name="Tanaka Y."/>
            <person name="Predel R."/>
            <person name="Neupert S."/>
            <person name="Schachtner J."/>
            <person name="Verleyen P."/>
            <person name="Raible F."/>
            <person name="Bork P."/>
            <person name="Friedrich M."/>
            <person name="Walden K.K."/>
            <person name="Robertson H.M."/>
            <person name="Angeli S."/>
            <person name="Foret S."/>
            <person name="Bucher G."/>
            <person name="Schuetz S."/>
            <person name="Maleszka R."/>
            <person name="Wimmer E.A."/>
            <person name="Beeman R.W."/>
            <person name="Lorenzen M."/>
            <person name="Tomoyasu Y."/>
            <person name="Miller S.C."/>
            <person name="Grossmann D."/>
            <person name="Bucher G."/>
        </authorList>
    </citation>
    <scope>NUCLEOTIDE SEQUENCE [LARGE SCALE GENOMIC DNA]</scope>
    <source>
        <strain evidence="1 2">Georgia GA2</strain>
    </source>
</reference>
<evidence type="ECO:0000313" key="1">
    <source>
        <dbReference type="EMBL" id="EFA00979.1"/>
    </source>
</evidence>
<accession>D6WH71</accession>
<dbReference type="HOGENOM" id="CLU_1898897_0_0_1"/>
<gene>
    <name evidence="1" type="primary">GLEAN_03892</name>
    <name evidence="1" type="ORF">TcasGA2_TC003892</name>
</gene>
<dbReference type="Proteomes" id="UP000007266">
    <property type="component" value="Linkage group 3"/>
</dbReference>
<name>D6WH71_TRICA</name>
<reference evidence="1 2" key="2">
    <citation type="journal article" date="2010" name="Nucleic Acids Res.">
        <title>BeetleBase in 2010: revisions to provide comprehensive genomic information for Tribolium castaneum.</title>
        <authorList>
            <person name="Kim H.S."/>
            <person name="Murphy T."/>
            <person name="Xia J."/>
            <person name="Caragea D."/>
            <person name="Park Y."/>
            <person name="Beeman R.W."/>
            <person name="Lorenzen M.D."/>
            <person name="Butcher S."/>
            <person name="Manak J.R."/>
            <person name="Brown S.J."/>
        </authorList>
    </citation>
    <scope>GENOME REANNOTATION</scope>
    <source>
        <strain evidence="1 2">Georgia GA2</strain>
    </source>
</reference>
<evidence type="ECO:0000313" key="2">
    <source>
        <dbReference type="Proteomes" id="UP000007266"/>
    </source>
</evidence>
<dbReference type="EMBL" id="KQ971330">
    <property type="protein sequence ID" value="EFA00979.1"/>
    <property type="molecule type" value="Genomic_DNA"/>
</dbReference>
<proteinExistence type="predicted"/>
<organism evidence="1 2">
    <name type="scientific">Tribolium castaneum</name>
    <name type="common">Red flour beetle</name>
    <dbReference type="NCBI Taxonomy" id="7070"/>
    <lineage>
        <taxon>Eukaryota</taxon>
        <taxon>Metazoa</taxon>
        <taxon>Ecdysozoa</taxon>
        <taxon>Arthropoda</taxon>
        <taxon>Hexapoda</taxon>
        <taxon>Insecta</taxon>
        <taxon>Pterygota</taxon>
        <taxon>Neoptera</taxon>
        <taxon>Endopterygota</taxon>
        <taxon>Coleoptera</taxon>
        <taxon>Polyphaga</taxon>
        <taxon>Cucujiformia</taxon>
        <taxon>Tenebrionidae</taxon>
        <taxon>Tenebrionidae incertae sedis</taxon>
        <taxon>Tribolium</taxon>
    </lineage>
</organism>
<dbReference type="InParanoid" id="D6WH71"/>
<sequence length="134" mass="14870">MSSKMIPNSYFLTVSLVSIKFLRVFGQSIDLCFYGRVSSVRFPLCDGFRPCMAIATPPSGILTIHIVYRDVMHVQRHATLVNKAGILQALPGAAPEPDSRWFLIILFPGIHPIQSGPTPANWRMFYVYIGGGVD</sequence>